<dbReference type="RefSeq" id="WP_067416140.1">
    <property type="nucleotide sequence ID" value="NZ_LNTY01000034.1"/>
</dbReference>
<keyword evidence="3 9" id="KW-0813">Transport</keyword>
<evidence type="ECO:0000256" key="5">
    <source>
        <dbReference type="ARBA" id="ARBA00022692"/>
    </source>
</evidence>
<dbReference type="OrthoDB" id="9786910at2"/>
<dbReference type="Pfam" id="PF01061">
    <property type="entry name" value="ABC2_membrane"/>
    <property type="match status" value="1"/>
</dbReference>
<dbReference type="InterPro" id="IPR047817">
    <property type="entry name" value="ABC2_TM_bact-type"/>
</dbReference>
<dbReference type="STRING" id="294935.ATN88_01085"/>
<dbReference type="GO" id="GO:0015774">
    <property type="term" value="P:polysaccharide transport"/>
    <property type="evidence" value="ECO:0007669"/>
    <property type="project" value="UniProtKB-KW"/>
</dbReference>
<keyword evidence="7" id="KW-0625">Polysaccharide transport</keyword>
<dbReference type="GO" id="GO:0015920">
    <property type="term" value="P:lipopolysaccharide transport"/>
    <property type="evidence" value="ECO:0007669"/>
    <property type="project" value="TreeGrafter"/>
</dbReference>
<feature type="transmembrane region" description="Helical" evidence="9">
    <location>
        <begin position="63"/>
        <end position="79"/>
    </location>
</feature>
<keyword evidence="12" id="KW-1185">Reference proteome</keyword>
<dbReference type="InterPro" id="IPR013525">
    <property type="entry name" value="ABC2_TM"/>
</dbReference>
<keyword evidence="8 9" id="KW-0472">Membrane</keyword>
<feature type="domain" description="ABC transmembrane type-2" evidence="10">
    <location>
        <begin position="31"/>
        <end position="254"/>
    </location>
</feature>
<keyword evidence="4 9" id="KW-1003">Cell membrane</keyword>
<keyword evidence="6 9" id="KW-1133">Transmembrane helix</keyword>
<organism evidence="11 12">
    <name type="scientific">Enterovibrio coralii</name>
    <dbReference type="NCBI Taxonomy" id="294935"/>
    <lineage>
        <taxon>Bacteria</taxon>
        <taxon>Pseudomonadati</taxon>
        <taxon>Pseudomonadota</taxon>
        <taxon>Gammaproteobacteria</taxon>
        <taxon>Vibrionales</taxon>
        <taxon>Vibrionaceae</taxon>
        <taxon>Enterovibrio</taxon>
    </lineage>
</organism>
<evidence type="ECO:0000256" key="7">
    <source>
        <dbReference type="ARBA" id="ARBA00023047"/>
    </source>
</evidence>
<protein>
    <recommendedName>
        <fullName evidence="9">Transport permease protein</fullName>
    </recommendedName>
</protein>
<proteinExistence type="inferred from homology"/>
<accession>A0A135I7I2</accession>
<evidence type="ECO:0000313" key="11">
    <source>
        <dbReference type="EMBL" id="KXF81367.1"/>
    </source>
</evidence>
<evidence type="ECO:0000256" key="9">
    <source>
        <dbReference type="RuleBase" id="RU361157"/>
    </source>
</evidence>
<dbReference type="EMBL" id="LNTY01000034">
    <property type="protein sequence ID" value="KXF81367.1"/>
    <property type="molecule type" value="Genomic_DNA"/>
</dbReference>
<dbReference type="GO" id="GO:0005886">
    <property type="term" value="C:plasma membrane"/>
    <property type="evidence" value="ECO:0007669"/>
    <property type="project" value="UniProtKB-SubCell"/>
</dbReference>
<dbReference type="Proteomes" id="UP000070529">
    <property type="component" value="Unassembled WGS sequence"/>
</dbReference>
<comment type="subcellular location">
    <subcellularLocation>
        <location evidence="9">Cell inner membrane</location>
        <topology evidence="9">Multi-pass membrane protein</topology>
    </subcellularLocation>
    <subcellularLocation>
        <location evidence="1">Cell membrane</location>
        <topology evidence="1">Multi-pass membrane protein</topology>
    </subcellularLocation>
</comment>
<keyword evidence="7" id="KW-0762">Sugar transport</keyword>
<feature type="transmembrane region" description="Helical" evidence="9">
    <location>
        <begin position="116"/>
        <end position="135"/>
    </location>
</feature>
<feature type="transmembrane region" description="Helical" evidence="9">
    <location>
        <begin position="175"/>
        <end position="193"/>
    </location>
</feature>
<evidence type="ECO:0000256" key="3">
    <source>
        <dbReference type="ARBA" id="ARBA00022448"/>
    </source>
</evidence>
<evidence type="ECO:0000256" key="6">
    <source>
        <dbReference type="ARBA" id="ARBA00022989"/>
    </source>
</evidence>
<evidence type="ECO:0000256" key="2">
    <source>
        <dbReference type="ARBA" id="ARBA00007783"/>
    </source>
</evidence>
<comment type="similarity">
    <text evidence="2 9">Belongs to the ABC-2 integral membrane protein family.</text>
</comment>
<dbReference type="PANTHER" id="PTHR30413:SF10">
    <property type="entry name" value="CAPSULE POLYSACCHARIDE EXPORT INNER-MEMBRANE PROTEIN CTRC"/>
    <property type="match status" value="1"/>
</dbReference>
<comment type="caution">
    <text evidence="11">The sequence shown here is derived from an EMBL/GenBank/DDBJ whole genome shotgun (WGS) entry which is preliminary data.</text>
</comment>
<evidence type="ECO:0000256" key="1">
    <source>
        <dbReference type="ARBA" id="ARBA00004651"/>
    </source>
</evidence>
<dbReference type="PROSITE" id="PS51012">
    <property type="entry name" value="ABC_TM2"/>
    <property type="match status" value="1"/>
</dbReference>
<dbReference type="GO" id="GO:0140359">
    <property type="term" value="F:ABC-type transporter activity"/>
    <property type="evidence" value="ECO:0007669"/>
    <property type="project" value="InterPro"/>
</dbReference>
<dbReference type="AlphaFoldDB" id="A0A135I7I2"/>
<evidence type="ECO:0000256" key="8">
    <source>
        <dbReference type="ARBA" id="ARBA00023136"/>
    </source>
</evidence>
<gene>
    <name evidence="11" type="ORF">ATN88_01085</name>
</gene>
<feature type="transmembrane region" description="Helical" evidence="9">
    <location>
        <begin position="234"/>
        <end position="251"/>
    </location>
</feature>
<evidence type="ECO:0000259" key="10">
    <source>
        <dbReference type="PROSITE" id="PS51012"/>
    </source>
</evidence>
<name>A0A135I7I2_9GAMM</name>
<feature type="transmembrane region" description="Helical" evidence="9">
    <location>
        <begin position="147"/>
        <end position="169"/>
    </location>
</feature>
<feature type="transmembrane region" description="Helical" evidence="9">
    <location>
        <begin position="32"/>
        <end position="51"/>
    </location>
</feature>
<sequence length="262" mass="30278">MYLIKSLVSMRKILVSLVVNELKLKYFGNSLGMIWAFIQPLATILVLWFVFQVGFKAVPVDNVPFILWLSCGMIPWFFISDSLNGGTNSIISNAYLVKKIAFNVETLPFVSILSNLVIHLFFVTFMMMMFVIYGYEPNIYWLQLPYYIFASSVFVLGLSMITSSLVIFIQDIRHLVAVIIQFGFWLTPIFWNMNLVPERFVPIISLNPLIHIIDGFRGSMIYDQWFWENPGELAYFWGFTIILLLVGNGVFNKLRPMFADVV</sequence>
<dbReference type="PANTHER" id="PTHR30413">
    <property type="entry name" value="INNER MEMBRANE TRANSPORT PERMEASE"/>
    <property type="match status" value="1"/>
</dbReference>
<reference evidence="11 12" key="1">
    <citation type="submission" date="2015-11" db="EMBL/GenBank/DDBJ databases">
        <title>Genomic Taxonomy of the Vibrionaceae.</title>
        <authorList>
            <person name="Gomez-Gil B."/>
            <person name="Enciso-Ibarra J."/>
        </authorList>
    </citation>
    <scope>NUCLEOTIDE SEQUENCE [LARGE SCALE GENOMIC DNA]</scope>
    <source>
        <strain evidence="11 12">CAIM 912</strain>
    </source>
</reference>
<evidence type="ECO:0000256" key="4">
    <source>
        <dbReference type="ARBA" id="ARBA00022475"/>
    </source>
</evidence>
<evidence type="ECO:0000313" key="12">
    <source>
        <dbReference type="Proteomes" id="UP000070529"/>
    </source>
</evidence>
<keyword evidence="5 9" id="KW-0812">Transmembrane</keyword>